<sequence length="272" mass="31137">MLSQWEYFLQNLGIWVGSFTQFSPTGEELENIPSRLSIETLNNNNQAAKLTLQRQNSQDLVLEFDNFSRSLLFFENGSFCQGSMQFSPVSEFGAEFCFVHQNRRLRLVQLFNTNNNLQKLTLIREYREGTELNESPKLTVDALLGKWEGEAVTMYPDLREPSIYPTKMQLEIDLSGKLVQNYSFANNPPFTSSATINGSIINFDNNPQNPIQVLMLPDGASATFPVKVQLNQPLFLETGWLIKSDLRQRMIRSYSNKGEWVSLTLVTERKVD</sequence>
<reference evidence="3 4" key="1">
    <citation type="submission" date="2017-08" db="EMBL/GenBank/DDBJ databases">
        <title>Draft genome sequence of filamentous cyanobacterium Calothrix elsteri CCALA 953.</title>
        <authorList>
            <person name="Gagunashvili A.N."/>
            <person name="Elster J."/>
            <person name="Andresson O.S."/>
        </authorList>
    </citation>
    <scope>NUCLEOTIDE SEQUENCE [LARGE SCALE GENOMIC DNA]</scope>
    <source>
        <strain evidence="3 4">CCALA 953</strain>
    </source>
</reference>
<dbReference type="Gene3D" id="2.40.128.20">
    <property type="match status" value="2"/>
</dbReference>
<proteinExistence type="predicted"/>
<keyword evidence="4" id="KW-1185">Reference proteome</keyword>
<dbReference type="PANTHER" id="PTHR33404">
    <property type="entry name" value="CELL DIVISION TOPOLOGICAL SPECIFICITY FACTOR HOMOLOG, CHLOROPLASTIC"/>
    <property type="match status" value="1"/>
</dbReference>
<organism evidence="3 4">
    <name type="scientific">Brunnivagina elsteri CCALA 953</name>
    <dbReference type="NCBI Taxonomy" id="987040"/>
    <lineage>
        <taxon>Bacteria</taxon>
        <taxon>Bacillati</taxon>
        <taxon>Cyanobacteriota</taxon>
        <taxon>Cyanophyceae</taxon>
        <taxon>Nostocales</taxon>
        <taxon>Calotrichaceae</taxon>
        <taxon>Brunnivagina</taxon>
    </lineage>
</organism>
<dbReference type="Pfam" id="PF21053">
    <property type="entry name" value="BFA1_C"/>
    <property type="match status" value="1"/>
</dbReference>
<accession>A0A2A2TQ84</accession>
<evidence type="ECO:0000259" key="1">
    <source>
        <dbReference type="Pfam" id="PF12204"/>
    </source>
</evidence>
<evidence type="ECO:0000313" key="4">
    <source>
        <dbReference type="Proteomes" id="UP000218238"/>
    </source>
</evidence>
<evidence type="ECO:0000313" key="3">
    <source>
        <dbReference type="EMBL" id="PAX60696.1"/>
    </source>
</evidence>
<feature type="domain" description="Biogenesis factor required for ATP synthase 1-like C-terminal" evidence="2">
    <location>
        <begin position="134"/>
        <end position="271"/>
    </location>
</feature>
<dbReference type="OrthoDB" id="516684at2"/>
<dbReference type="Proteomes" id="UP000218238">
    <property type="component" value="Unassembled WGS sequence"/>
</dbReference>
<dbReference type="EMBL" id="NTFS01000002">
    <property type="protein sequence ID" value="PAX60696.1"/>
    <property type="molecule type" value="Genomic_DNA"/>
</dbReference>
<dbReference type="GO" id="GO:0005886">
    <property type="term" value="C:plasma membrane"/>
    <property type="evidence" value="ECO:0007669"/>
    <property type="project" value="TreeGrafter"/>
</dbReference>
<comment type="caution">
    <text evidence="3">The sequence shown here is derived from an EMBL/GenBank/DDBJ whole genome shotgun (WGS) entry which is preliminary data.</text>
</comment>
<name>A0A2A2TQ84_9CYAN</name>
<dbReference type="PANTHER" id="PTHR33404:SF1">
    <property type="entry name" value="SLL0497 PROTEIN"/>
    <property type="match status" value="1"/>
</dbReference>
<dbReference type="SUPFAM" id="SSF50814">
    <property type="entry name" value="Lipocalins"/>
    <property type="match status" value="2"/>
</dbReference>
<dbReference type="GO" id="GO:0000918">
    <property type="term" value="P:division septum site selection"/>
    <property type="evidence" value="ECO:0007669"/>
    <property type="project" value="TreeGrafter"/>
</dbReference>
<evidence type="ECO:0000259" key="2">
    <source>
        <dbReference type="Pfam" id="PF21053"/>
    </source>
</evidence>
<dbReference type="AlphaFoldDB" id="A0A2A2TQ84"/>
<gene>
    <name evidence="3" type="ORF">CK510_00345</name>
</gene>
<protein>
    <submittedName>
        <fullName evidence="3">Uncharacterized protein</fullName>
    </submittedName>
</protein>
<dbReference type="InterPro" id="IPR012674">
    <property type="entry name" value="Calycin"/>
</dbReference>
<dbReference type="InterPro" id="IPR022017">
    <property type="entry name" value="BFA1-like_DUF3598"/>
</dbReference>
<dbReference type="InterPro" id="IPR048378">
    <property type="entry name" value="BFA1-like_C"/>
</dbReference>
<feature type="domain" description="DUF3598" evidence="1">
    <location>
        <begin position="1"/>
        <end position="130"/>
    </location>
</feature>
<dbReference type="Pfam" id="PF12204">
    <property type="entry name" value="DUF3598_N"/>
    <property type="match status" value="1"/>
</dbReference>
<dbReference type="RefSeq" id="WP_095719776.1">
    <property type="nucleotide sequence ID" value="NZ_NTFS01000002.1"/>
</dbReference>